<keyword evidence="11" id="KW-0966">Cell projection</keyword>
<evidence type="ECO:0000256" key="6">
    <source>
        <dbReference type="ARBA" id="ARBA00022500"/>
    </source>
</evidence>
<dbReference type="GO" id="GO:0005886">
    <property type="term" value="C:plasma membrane"/>
    <property type="evidence" value="ECO:0007669"/>
    <property type="project" value="UniProtKB-SubCell"/>
</dbReference>
<keyword evidence="5" id="KW-1003">Cell membrane</keyword>
<sequence>MIKPSVSLKHSEGRVRWLSKYKFKLDNVLNWRELEEEEAKKNFLIYQQAQKEQEELLNDFITASDEMKEEVATLININDLRQQYIYKNYLDEQIVKQQATVEQFSNETNKMMEVFVEAQKERKVIERLKEKHHENFLFLEKREEQKNLDEMGTLRHCYSFL</sequence>
<evidence type="ECO:0000256" key="3">
    <source>
        <dbReference type="ARBA" id="ARBA00020392"/>
    </source>
</evidence>
<keyword evidence="11" id="KW-0969">Cilium</keyword>
<keyword evidence="8" id="KW-0653">Protein transport</keyword>
<comment type="caution">
    <text evidence="11">The sequence shown here is derived from an EMBL/GenBank/DDBJ whole genome shotgun (WGS) entry which is preliminary data.</text>
</comment>
<evidence type="ECO:0000256" key="9">
    <source>
        <dbReference type="ARBA" id="ARBA00023136"/>
    </source>
</evidence>
<keyword evidence="4" id="KW-0813">Transport</keyword>
<dbReference type="InterPro" id="IPR012823">
    <property type="entry name" value="Flagell_FliJ"/>
</dbReference>
<reference evidence="11 12" key="1">
    <citation type="submission" date="2017-05" db="EMBL/GenBank/DDBJ databases">
        <title>Vagococcus spp. assemblies.</title>
        <authorList>
            <person name="Gulvik C.A."/>
        </authorList>
    </citation>
    <scope>NUCLEOTIDE SEQUENCE [LARGE SCALE GENOMIC DNA]</scope>
    <source>
        <strain evidence="11 12">NCFB 2497</strain>
    </source>
</reference>
<evidence type="ECO:0000256" key="1">
    <source>
        <dbReference type="ARBA" id="ARBA00004413"/>
    </source>
</evidence>
<evidence type="ECO:0000256" key="5">
    <source>
        <dbReference type="ARBA" id="ARBA00022475"/>
    </source>
</evidence>
<proteinExistence type="inferred from homology"/>
<dbReference type="OrthoDB" id="2165860at2"/>
<evidence type="ECO:0000313" key="12">
    <source>
        <dbReference type="Proteomes" id="UP000288197"/>
    </source>
</evidence>
<evidence type="ECO:0000256" key="7">
    <source>
        <dbReference type="ARBA" id="ARBA00022795"/>
    </source>
</evidence>
<evidence type="ECO:0000256" key="2">
    <source>
        <dbReference type="ARBA" id="ARBA00010004"/>
    </source>
</evidence>
<dbReference type="GO" id="GO:0071973">
    <property type="term" value="P:bacterial-type flagellum-dependent cell motility"/>
    <property type="evidence" value="ECO:0007669"/>
    <property type="project" value="InterPro"/>
</dbReference>
<evidence type="ECO:0000256" key="8">
    <source>
        <dbReference type="ARBA" id="ARBA00022927"/>
    </source>
</evidence>
<dbReference type="GO" id="GO:0044781">
    <property type="term" value="P:bacterial-type flagellum organization"/>
    <property type="evidence" value="ECO:0007669"/>
    <property type="project" value="UniProtKB-KW"/>
</dbReference>
<dbReference type="Proteomes" id="UP000288197">
    <property type="component" value="Unassembled WGS sequence"/>
</dbReference>
<gene>
    <name evidence="11" type="ORF">CBF32_10320</name>
</gene>
<keyword evidence="9" id="KW-0472">Membrane</keyword>
<accession>A0A430A2R8</accession>
<keyword evidence="6" id="KW-0145">Chemotaxis</keyword>
<protein>
    <recommendedName>
        <fullName evidence="3">Flagellar FliJ protein</fullName>
    </recommendedName>
</protein>
<keyword evidence="7" id="KW-1005">Bacterial flagellum biogenesis</keyword>
<evidence type="ECO:0000256" key="4">
    <source>
        <dbReference type="ARBA" id="ARBA00022448"/>
    </source>
</evidence>
<comment type="subcellular location">
    <subcellularLocation>
        <location evidence="1">Cell membrane</location>
        <topology evidence="1">Peripheral membrane protein</topology>
        <orientation evidence="1">Cytoplasmic side</orientation>
    </subcellularLocation>
</comment>
<dbReference type="GO" id="GO:0015031">
    <property type="term" value="P:protein transport"/>
    <property type="evidence" value="ECO:0007669"/>
    <property type="project" value="UniProtKB-KW"/>
</dbReference>
<dbReference type="AlphaFoldDB" id="A0A430A2R8"/>
<keyword evidence="11" id="KW-0282">Flagellum</keyword>
<dbReference type="GO" id="GO:0009288">
    <property type="term" value="C:bacterial-type flagellum"/>
    <property type="evidence" value="ECO:0007669"/>
    <property type="project" value="InterPro"/>
</dbReference>
<organism evidence="11 12">
    <name type="scientific">Vagococcus fluvialis</name>
    <dbReference type="NCBI Taxonomy" id="2738"/>
    <lineage>
        <taxon>Bacteria</taxon>
        <taxon>Bacillati</taxon>
        <taxon>Bacillota</taxon>
        <taxon>Bacilli</taxon>
        <taxon>Lactobacillales</taxon>
        <taxon>Enterococcaceae</taxon>
        <taxon>Vagococcus</taxon>
    </lineage>
</organism>
<dbReference type="EMBL" id="NGJX01000011">
    <property type="protein sequence ID" value="RSU00763.1"/>
    <property type="molecule type" value="Genomic_DNA"/>
</dbReference>
<name>A0A430A2R8_9ENTE</name>
<comment type="similarity">
    <text evidence="2">Belongs to the FliJ family.</text>
</comment>
<keyword evidence="10" id="KW-1006">Bacterial flagellum protein export</keyword>
<dbReference type="GO" id="GO:0006935">
    <property type="term" value="P:chemotaxis"/>
    <property type="evidence" value="ECO:0007669"/>
    <property type="project" value="UniProtKB-KW"/>
</dbReference>
<keyword evidence="12" id="KW-1185">Reference proteome</keyword>
<dbReference type="Gene3D" id="1.10.287.1700">
    <property type="match status" value="1"/>
</dbReference>
<evidence type="ECO:0000256" key="10">
    <source>
        <dbReference type="ARBA" id="ARBA00023225"/>
    </source>
</evidence>
<evidence type="ECO:0000313" key="11">
    <source>
        <dbReference type="EMBL" id="RSU00763.1"/>
    </source>
</evidence>
<dbReference type="NCBIfam" id="TIGR02473">
    <property type="entry name" value="flagell_FliJ"/>
    <property type="match status" value="1"/>
</dbReference>
<dbReference type="Pfam" id="PF02050">
    <property type="entry name" value="FliJ"/>
    <property type="match status" value="1"/>
</dbReference>
<dbReference type="InterPro" id="IPR053716">
    <property type="entry name" value="Flag_assembly_chemotaxis_eff"/>
</dbReference>